<evidence type="ECO:0000256" key="1">
    <source>
        <dbReference type="SAM" id="MobiDB-lite"/>
    </source>
</evidence>
<evidence type="ECO:0000313" key="3">
    <source>
        <dbReference type="Proteomes" id="UP000765509"/>
    </source>
</evidence>
<reference evidence="2" key="1">
    <citation type="submission" date="2021-03" db="EMBL/GenBank/DDBJ databases">
        <title>Draft genome sequence of rust myrtle Austropuccinia psidii MF-1, a brazilian biotype.</title>
        <authorList>
            <person name="Quecine M.C."/>
            <person name="Pachon D.M.R."/>
            <person name="Bonatelli M.L."/>
            <person name="Correr F.H."/>
            <person name="Franceschini L.M."/>
            <person name="Leite T.F."/>
            <person name="Margarido G.R.A."/>
            <person name="Almeida C.A."/>
            <person name="Ferrarezi J.A."/>
            <person name="Labate C.A."/>
        </authorList>
    </citation>
    <scope>NUCLEOTIDE SEQUENCE</scope>
    <source>
        <strain evidence="2">MF-1</strain>
    </source>
</reference>
<dbReference type="EMBL" id="AVOT02090951">
    <property type="protein sequence ID" value="MBW0572905.1"/>
    <property type="molecule type" value="Genomic_DNA"/>
</dbReference>
<organism evidence="2 3">
    <name type="scientific">Austropuccinia psidii MF-1</name>
    <dbReference type="NCBI Taxonomy" id="1389203"/>
    <lineage>
        <taxon>Eukaryota</taxon>
        <taxon>Fungi</taxon>
        <taxon>Dikarya</taxon>
        <taxon>Basidiomycota</taxon>
        <taxon>Pucciniomycotina</taxon>
        <taxon>Pucciniomycetes</taxon>
        <taxon>Pucciniales</taxon>
        <taxon>Sphaerophragmiaceae</taxon>
        <taxon>Austropuccinia</taxon>
    </lineage>
</organism>
<evidence type="ECO:0000313" key="2">
    <source>
        <dbReference type="EMBL" id="MBW0572905.1"/>
    </source>
</evidence>
<feature type="region of interest" description="Disordered" evidence="1">
    <location>
        <begin position="1"/>
        <end position="23"/>
    </location>
</feature>
<gene>
    <name evidence="2" type="ORF">O181_112620</name>
</gene>
<protein>
    <submittedName>
        <fullName evidence="2">Uncharacterized protein</fullName>
    </submittedName>
</protein>
<dbReference type="AlphaFoldDB" id="A0A9Q3K4S9"/>
<keyword evidence="3" id="KW-1185">Reference proteome</keyword>
<name>A0A9Q3K4S9_9BASI</name>
<proteinExistence type="predicted"/>
<accession>A0A9Q3K4S9</accession>
<comment type="caution">
    <text evidence="2">The sequence shown here is derived from an EMBL/GenBank/DDBJ whole genome shotgun (WGS) entry which is preliminary data.</text>
</comment>
<dbReference type="Proteomes" id="UP000765509">
    <property type="component" value="Unassembled WGS sequence"/>
</dbReference>
<sequence>MCHISKTHKRKGQRPSKLAQTLPTRVQDSQTGAFIHGKCIKCGQDSYGIHSQGEQMDEQDFSTQIMDEIKDIKVSIDVQLGKFDTKLTKLQSNINDFKDNDINFTEWWKLTNARL</sequence>
<feature type="compositionally biased region" description="Basic residues" evidence="1">
    <location>
        <begin position="1"/>
        <end position="14"/>
    </location>
</feature>